<dbReference type="Proteomes" id="UP000679373">
    <property type="component" value="Chromosome"/>
</dbReference>
<dbReference type="Pfam" id="PF02368">
    <property type="entry name" value="Big_2"/>
    <property type="match status" value="4"/>
</dbReference>
<protein>
    <submittedName>
        <fullName evidence="2">Ig-like domain-containing protein</fullName>
    </submittedName>
</protein>
<evidence type="ECO:0000313" key="2">
    <source>
        <dbReference type="EMBL" id="QUN34420.1"/>
    </source>
</evidence>
<feature type="domain" description="BIG2" evidence="1">
    <location>
        <begin position="283"/>
        <end position="369"/>
    </location>
</feature>
<keyword evidence="3" id="KW-1185">Reference proteome</keyword>
<gene>
    <name evidence="2" type="ORF">KEC93_21225</name>
</gene>
<evidence type="ECO:0000259" key="1">
    <source>
        <dbReference type="SMART" id="SM00635"/>
    </source>
</evidence>
<dbReference type="RefSeq" id="WP_077868632.1">
    <property type="nucleotide sequence ID" value="NZ_BKAK01000058.1"/>
</dbReference>
<feature type="domain" description="BIG2" evidence="1">
    <location>
        <begin position="453"/>
        <end position="531"/>
    </location>
</feature>
<dbReference type="Gene3D" id="2.60.40.1080">
    <property type="match status" value="5"/>
</dbReference>
<dbReference type="EMBL" id="CP073653">
    <property type="protein sequence ID" value="QUN34420.1"/>
    <property type="molecule type" value="Genomic_DNA"/>
</dbReference>
<sequence>MSNPIDKMYKILIKQNGVSGKVNGVECKFLLTECQDSNTNGTDLMTISTDKPLEQGYFVNIGTDTYLVIDKKHETIAYQSYNIGTIQKTNHLNKFVSNEVIYQIPSICTNITKGKLGMIYESAGITEANGVWCFITQLNDISKKIKTGTRFIINGEAWGCTSLDFTTDQGILYVILRKGAINVETDDMINEVADGLSLPTYAITLNSTSQNLYGTYTFQILPTCTRNNVADTSAVVTYTSSDSSIATVTNSGFVTAQSKLGSATISAEYKGKIVTMTINVVADVYSIDLSSNSASIFVDETYQINSVCKKNNVVVSSPQLTYVSNDTSIATIDDNGMISAIGQGSCNIICGYANVTATFNLTSNANVYTIDLSETSKSIIQDGTYQIEATCKKNSAIVSNPVITYSSSNTNIASVSATGEVTTLAVGNVDITCSYQGVNTVISIIVEAKPIVHTYTINLEPTDSVYQGSTYQVNAICKDNDVTVENPIVSYLSDNTSIATIDATGLVTTVNIGTCNITATFEGVSDTLSFEVKKIPHTYTIALDSSSQSLFTGNTHQIIATCTDNGSAVSSPVVSFVSSDTSIATVSSTGLVTTIASGTATITATYENVSATLSLTVTVEPVAVYTENWSQTTTIKQYVTSTYTVYYSTDNGVTKTYPAIDYVLDSAGVALGTKITVTRKSDNSFSVKNNTITTLTTCHVSITERATGKLLSNTLLTFKSGI</sequence>
<dbReference type="GeneID" id="66347102"/>
<organism evidence="2 3">
    <name type="scientific">Clostridium beijerinckii</name>
    <name type="common">Clostridium MP</name>
    <dbReference type="NCBI Taxonomy" id="1520"/>
    <lineage>
        <taxon>Bacteria</taxon>
        <taxon>Bacillati</taxon>
        <taxon>Bacillota</taxon>
        <taxon>Clostridia</taxon>
        <taxon>Eubacteriales</taxon>
        <taxon>Clostridiaceae</taxon>
        <taxon>Clostridium</taxon>
    </lineage>
</organism>
<accession>A0AB74VD12</accession>
<dbReference type="InterPro" id="IPR003343">
    <property type="entry name" value="Big_2"/>
</dbReference>
<name>A0AB74VD12_CLOBE</name>
<feature type="domain" description="BIG2" evidence="1">
    <location>
        <begin position="370"/>
        <end position="445"/>
    </location>
</feature>
<dbReference type="SUPFAM" id="SSF49373">
    <property type="entry name" value="Invasin/intimin cell-adhesion fragments"/>
    <property type="match status" value="5"/>
</dbReference>
<feature type="domain" description="BIG2" evidence="1">
    <location>
        <begin position="199"/>
        <end position="277"/>
    </location>
</feature>
<evidence type="ECO:0000313" key="3">
    <source>
        <dbReference type="Proteomes" id="UP000679373"/>
    </source>
</evidence>
<dbReference type="SMART" id="SM00635">
    <property type="entry name" value="BID_2"/>
    <property type="match status" value="5"/>
</dbReference>
<dbReference type="InterPro" id="IPR008964">
    <property type="entry name" value="Invasin/intimin_cell_adhesion"/>
</dbReference>
<dbReference type="AlphaFoldDB" id="A0AB74VD12"/>
<reference evidence="2" key="1">
    <citation type="submission" date="2021-04" db="EMBL/GenBank/DDBJ databases">
        <title>Complete genome sequence of the type strain Clostridium beijerinckii NRRL B-598.</title>
        <authorList>
            <person name="Sedlar K."/>
            <person name="Branska B."/>
            <person name="Bezdicek M."/>
            <person name="Nykrynova M."/>
            <person name="Lengerova M."/>
            <person name="Skutkova H."/>
            <person name="Patakova P."/>
        </authorList>
    </citation>
    <scope>NUCLEOTIDE SEQUENCE</scope>
    <source>
        <strain evidence="2">DSM 791</strain>
    </source>
</reference>
<proteinExistence type="predicted"/>
<feature type="domain" description="BIG2" evidence="1">
    <location>
        <begin position="537"/>
        <end position="616"/>
    </location>
</feature>